<dbReference type="Proteomes" id="UP001165384">
    <property type="component" value="Unassembled WGS sequence"/>
</dbReference>
<dbReference type="EMBL" id="JAKLTN010000001">
    <property type="protein sequence ID" value="MCG2575958.1"/>
    <property type="molecule type" value="Genomic_DNA"/>
</dbReference>
<sequence length="111" mass="11439">MKMIVPLFALALATLTTPGVAADEGSAAVAELGQLNGIALACKQPALVSRARNAVVTTAPKTRDIGEVFENATNAAYLEQGKSQATCPDGATLANRMAATEKRLQAAFPKP</sequence>
<reference evidence="2" key="1">
    <citation type="submission" date="2022-01" db="EMBL/GenBank/DDBJ databases">
        <authorList>
            <person name="Jo J.-H."/>
            <person name="Im W.-T."/>
        </authorList>
    </citation>
    <scope>NUCLEOTIDE SEQUENCE</scope>
    <source>
        <strain evidence="2">XY25</strain>
    </source>
</reference>
<feature type="chain" id="PRO_5047528602" evidence="1">
    <location>
        <begin position="22"/>
        <end position="111"/>
    </location>
</feature>
<keyword evidence="3" id="KW-1185">Reference proteome</keyword>
<gene>
    <name evidence="2" type="ORF">LZ012_02990</name>
</gene>
<accession>A0ABS9JYI9</accession>
<protein>
    <submittedName>
        <fullName evidence="2">Uncharacterized protein</fullName>
    </submittedName>
</protein>
<comment type="caution">
    <text evidence="2">The sequence shown here is derived from an EMBL/GenBank/DDBJ whole genome shotgun (WGS) entry which is preliminary data.</text>
</comment>
<name>A0ABS9JYI9_9RHOO</name>
<keyword evidence="1" id="KW-0732">Signal</keyword>
<proteinExistence type="predicted"/>
<evidence type="ECO:0000313" key="2">
    <source>
        <dbReference type="EMBL" id="MCG2575958.1"/>
    </source>
</evidence>
<evidence type="ECO:0000313" key="3">
    <source>
        <dbReference type="Proteomes" id="UP001165384"/>
    </source>
</evidence>
<evidence type="ECO:0000256" key="1">
    <source>
        <dbReference type="SAM" id="SignalP"/>
    </source>
</evidence>
<feature type="signal peptide" evidence="1">
    <location>
        <begin position="1"/>
        <end position="21"/>
    </location>
</feature>
<organism evidence="2 3">
    <name type="scientific">Dechloromonas hankyongensis</name>
    <dbReference type="NCBI Taxonomy" id="2908002"/>
    <lineage>
        <taxon>Bacteria</taxon>
        <taxon>Pseudomonadati</taxon>
        <taxon>Pseudomonadota</taxon>
        <taxon>Betaproteobacteria</taxon>
        <taxon>Rhodocyclales</taxon>
        <taxon>Azonexaceae</taxon>
        <taxon>Dechloromonas</taxon>
    </lineage>
</organism>
<dbReference type="RefSeq" id="WP_275707403.1">
    <property type="nucleotide sequence ID" value="NZ_JAKLTN010000001.1"/>
</dbReference>